<dbReference type="RefSeq" id="WP_023509099.1">
    <property type="nucleotide sequence ID" value="NZ_AWTC01000003.1"/>
</dbReference>
<dbReference type="InterPro" id="IPR005861">
    <property type="entry name" value="HisP_aminotrans"/>
</dbReference>
<gene>
    <name evidence="9" type="primary">hisC</name>
    <name evidence="11" type="ORF">P343_03960</name>
</gene>
<dbReference type="Gene3D" id="3.40.640.10">
    <property type="entry name" value="Type I PLP-dependent aspartate aminotransferase-like (Major domain)"/>
    <property type="match status" value="1"/>
</dbReference>
<comment type="caution">
    <text evidence="11">The sequence shown here is derived from an EMBL/GenBank/DDBJ whole genome shotgun (WGS) entry which is preliminary data.</text>
</comment>
<dbReference type="SUPFAM" id="SSF53383">
    <property type="entry name" value="PLP-dependent transferases"/>
    <property type="match status" value="1"/>
</dbReference>
<evidence type="ECO:0000313" key="11">
    <source>
        <dbReference type="EMBL" id="EST12813.1"/>
    </source>
</evidence>
<dbReference type="InterPro" id="IPR015424">
    <property type="entry name" value="PyrdxlP-dep_Trfase"/>
</dbReference>
<dbReference type="PATRIC" id="fig|1395513.3.peg.810"/>
<dbReference type="InterPro" id="IPR001917">
    <property type="entry name" value="Aminotrans_II_pyridoxalP_BS"/>
</dbReference>
<proteinExistence type="inferred from homology"/>
<dbReference type="GO" id="GO:0030170">
    <property type="term" value="F:pyridoxal phosphate binding"/>
    <property type="evidence" value="ECO:0007669"/>
    <property type="project" value="InterPro"/>
</dbReference>
<dbReference type="STRING" id="1395513.P343_03960"/>
<keyword evidence="6 9" id="KW-0663">Pyridoxal phosphate</keyword>
<protein>
    <recommendedName>
        <fullName evidence="9">Histidinol-phosphate aminotransferase</fullName>
        <ecNumber evidence="9">2.6.1.9</ecNumber>
    </recommendedName>
    <alternativeName>
        <fullName evidence="9">Imidazole acetol-phosphate transaminase</fullName>
    </alternativeName>
</protein>
<keyword evidence="7 9" id="KW-0368">Histidine biosynthesis</keyword>
<dbReference type="NCBIfam" id="TIGR01141">
    <property type="entry name" value="hisC"/>
    <property type="match status" value="1"/>
</dbReference>
<dbReference type="UniPathway" id="UPA00031">
    <property type="reaction ID" value="UER00012"/>
</dbReference>
<evidence type="ECO:0000256" key="2">
    <source>
        <dbReference type="ARBA" id="ARBA00005011"/>
    </source>
</evidence>
<dbReference type="Proteomes" id="UP000018296">
    <property type="component" value="Unassembled WGS sequence"/>
</dbReference>
<evidence type="ECO:0000256" key="4">
    <source>
        <dbReference type="ARBA" id="ARBA00022576"/>
    </source>
</evidence>
<dbReference type="PANTHER" id="PTHR43643">
    <property type="entry name" value="HISTIDINOL-PHOSPHATE AMINOTRANSFERASE 2"/>
    <property type="match status" value="1"/>
</dbReference>
<keyword evidence="4 9" id="KW-0032">Aminotransferase</keyword>
<dbReference type="PANTHER" id="PTHR43643:SF3">
    <property type="entry name" value="HISTIDINOL-PHOSPHATE AMINOTRANSFERASE"/>
    <property type="match status" value="1"/>
</dbReference>
<comment type="similarity">
    <text evidence="9">Belongs to the class-II pyridoxal-phosphate-dependent aminotransferase family. Histidinol-phosphate aminotransferase subfamily.</text>
</comment>
<evidence type="ECO:0000256" key="3">
    <source>
        <dbReference type="ARBA" id="ARBA00011738"/>
    </source>
</evidence>
<dbReference type="OrthoDB" id="9813612at2"/>
<dbReference type="eggNOG" id="COG0079">
    <property type="taxonomic scope" value="Bacteria"/>
</dbReference>
<dbReference type="GO" id="GO:0000105">
    <property type="term" value="P:L-histidine biosynthetic process"/>
    <property type="evidence" value="ECO:0007669"/>
    <property type="project" value="UniProtKB-UniRule"/>
</dbReference>
<dbReference type="InterPro" id="IPR015421">
    <property type="entry name" value="PyrdxlP-dep_Trfase_major"/>
</dbReference>
<dbReference type="EMBL" id="AWTC01000003">
    <property type="protein sequence ID" value="EST12813.1"/>
    <property type="molecule type" value="Genomic_DNA"/>
</dbReference>
<keyword evidence="9" id="KW-0028">Amino-acid biosynthesis</keyword>
<dbReference type="EC" id="2.6.1.9" evidence="9"/>
<evidence type="ECO:0000256" key="7">
    <source>
        <dbReference type="ARBA" id="ARBA00023102"/>
    </source>
</evidence>
<keyword evidence="12" id="KW-1185">Reference proteome</keyword>
<dbReference type="Pfam" id="PF00155">
    <property type="entry name" value="Aminotran_1_2"/>
    <property type="match status" value="1"/>
</dbReference>
<comment type="subunit">
    <text evidence="3 9">Homodimer.</text>
</comment>
<dbReference type="HAMAP" id="MF_01023">
    <property type="entry name" value="HisC_aminotrans_2"/>
    <property type="match status" value="1"/>
</dbReference>
<dbReference type="PROSITE" id="PS00599">
    <property type="entry name" value="AA_TRANSFER_CLASS_2"/>
    <property type="match status" value="1"/>
</dbReference>
<evidence type="ECO:0000256" key="8">
    <source>
        <dbReference type="ARBA" id="ARBA00047481"/>
    </source>
</evidence>
<dbReference type="CDD" id="cd00609">
    <property type="entry name" value="AAT_like"/>
    <property type="match status" value="1"/>
</dbReference>
<evidence type="ECO:0000313" key="12">
    <source>
        <dbReference type="Proteomes" id="UP000018296"/>
    </source>
</evidence>
<feature type="domain" description="Aminotransferase class I/classII large" evidence="10">
    <location>
        <begin position="30"/>
        <end position="345"/>
    </location>
</feature>
<comment type="cofactor">
    <cofactor evidence="1 9">
        <name>pyridoxal 5'-phosphate</name>
        <dbReference type="ChEBI" id="CHEBI:597326"/>
    </cofactor>
</comment>
<comment type="catalytic activity">
    <reaction evidence="8 9">
        <text>L-histidinol phosphate + 2-oxoglutarate = 3-(imidazol-4-yl)-2-oxopropyl phosphate + L-glutamate</text>
        <dbReference type="Rhea" id="RHEA:23744"/>
        <dbReference type="ChEBI" id="CHEBI:16810"/>
        <dbReference type="ChEBI" id="CHEBI:29985"/>
        <dbReference type="ChEBI" id="CHEBI:57766"/>
        <dbReference type="ChEBI" id="CHEBI:57980"/>
        <dbReference type="EC" id="2.6.1.9"/>
    </reaction>
</comment>
<evidence type="ECO:0000259" key="10">
    <source>
        <dbReference type="Pfam" id="PF00155"/>
    </source>
</evidence>
<keyword evidence="5 9" id="KW-0808">Transferase</keyword>
<dbReference type="Gene3D" id="3.90.1150.10">
    <property type="entry name" value="Aspartate Aminotransferase, domain 1"/>
    <property type="match status" value="1"/>
</dbReference>
<organism evidence="11 12">
    <name type="scientific">Sporolactobacillus laevolacticus DSM 442</name>
    <dbReference type="NCBI Taxonomy" id="1395513"/>
    <lineage>
        <taxon>Bacteria</taxon>
        <taxon>Bacillati</taxon>
        <taxon>Bacillota</taxon>
        <taxon>Bacilli</taxon>
        <taxon>Bacillales</taxon>
        <taxon>Sporolactobacillaceae</taxon>
        <taxon>Sporolactobacillus</taxon>
    </lineage>
</organism>
<dbReference type="AlphaFoldDB" id="V6IZ53"/>
<evidence type="ECO:0000256" key="1">
    <source>
        <dbReference type="ARBA" id="ARBA00001933"/>
    </source>
</evidence>
<feature type="modified residue" description="N6-(pyridoxal phosphate)lysine" evidence="9">
    <location>
        <position position="222"/>
    </location>
</feature>
<evidence type="ECO:0000256" key="5">
    <source>
        <dbReference type="ARBA" id="ARBA00022679"/>
    </source>
</evidence>
<dbReference type="InterPro" id="IPR015422">
    <property type="entry name" value="PyrdxlP-dep_Trfase_small"/>
</dbReference>
<reference evidence="11 12" key="1">
    <citation type="journal article" date="2013" name="Genome Announc.">
        <title>Genome Sequence of Sporolactobacillus laevolacticus DSM442, an Efficient Polymer-Grade D-Lactate Producer from Agricultural Waste Cottonseed as a Nitrogen Source.</title>
        <authorList>
            <person name="Wang H."/>
            <person name="Wang L."/>
            <person name="Ju J."/>
            <person name="Yu B."/>
            <person name="Ma Y."/>
        </authorList>
    </citation>
    <scope>NUCLEOTIDE SEQUENCE [LARGE SCALE GENOMIC DNA]</scope>
    <source>
        <strain evidence="11 12">DSM 442</strain>
    </source>
</reference>
<evidence type="ECO:0000256" key="6">
    <source>
        <dbReference type="ARBA" id="ARBA00022898"/>
    </source>
</evidence>
<dbReference type="GO" id="GO:0004400">
    <property type="term" value="F:histidinol-phosphate transaminase activity"/>
    <property type="evidence" value="ECO:0007669"/>
    <property type="project" value="UniProtKB-UniRule"/>
</dbReference>
<comment type="pathway">
    <text evidence="2 9">Amino-acid biosynthesis; L-histidine biosynthesis; L-histidine from 5-phospho-alpha-D-ribose 1-diphosphate: step 7/9.</text>
</comment>
<accession>V6IZ53</accession>
<sequence length="362" mass="40683">MFKKNLENLRAYNPGPSTDEIKQAYGLERIVKLDSNENVYGASPNVRKAISEDMLLPELYPDCRNQALRLELSTRLGVGPEHFLFGAGLDEMIVLISRAFLESGDSIIMAWPTFYEYYCHAQIEGATTKRIPCDSDGKHDLNAMFEAIDPTTKIIWVCNPNNPTGTYLNAEELNDFIQRVPKDVIIVLDEAYIDFVTAADFPNGIDYLAMNENVLVLRTFSKSYGLASFRVGYAIGGRRVIEEIDKVRPPFNNPRLSQVAALAALKDDAFKDECVRKNNEVSAMTTSFLDAKGISYYKTQANFIFVKVAEPKKVAELCKKNGYLINAFQDGVRITIGKMDDMKELLMVLDHAIKEMSPEPSK</sequence>
<dbReference type="InterPro" id="IPR004839">
    <property type="entry name" value="Aminotransferase_I/II_large"/>
</dbReference>
<dbReference type="InterPro" id="IPR050106">
    <property type="entry name" value="HistidinolP_aminotransfase"/>
</dbReference>
<evidence type="ECO:0000256" key="9">
    <source>
        <dbReference type="HAMAP-Rule" id="MF_01023"/>
    </source>
</evidence>
<name>V6IZ53_9BACL</name>